<dbReference type="OrthoDB" id="9788285at2"/>
<dbReference type="Proteomes" id="UP000278962">
    <property type="component" value="Unassembled WGS sequence"/>
</dbReference>
<name>A0A660L1A7_9ACTN</name>
<dbReference type="EMBL" id="RBIL01000002">
    <property type="protein sequence ID" value="RKQ86672.1"/>
    <property type="molecule type" value="Genomic_DNA"/>
</dbReference>
<keyword evidence="4" id="KW-0812">Transmembrane</keyword>
<evidence type="ECO:0000256" key="6">
    <source>
        <dbReference type="ARBA" id="ARBA00022840"/>
    </source>
</evidence>
<evidence type="ECO:0000313" key="12">
    <source>
        <dbReference type="Proteomes" id="UP000278962"/>
    </source>
</evidence>
<evidence type="ECO:0000256" key="1">
    <source>
        <dbReference type="ARBA" id="ARBA00022448"/>
    </source>
</evidence>
<evidence type="ECO:0000256" key="2">
    <source>
        <dbReference type="ARBA" id="ARBA00022475"/>
    </source>
</evidence>
<keyword evidence="6" id="KW-0067">ATP-binding</keyword>
<dbReference type="InterPro" id="IPR003820">
    <property type="entry name" value="KdpC"/>
</dbReference>
<dbReference type="PANTHER" id="PTHR30042">
    <property type="entry name" value="POTASSIUM-TRANSPORTING ATPASE C CHAIN"/>
    <property type="match status" value="1"/>
</dbReference>
<evidence type="ECO:0000256" key="10">
    <source>
        <dbReference type="ARBA" id="ARBA00023136"/>
    </source>
</evidence>
<dbReference type="GO" id="GO:0008556">
    <property type="term" value="F:P-type potassium transmembrane transporter activity"/>
    <property type="evidence" value="ECO:0007669"/>
    <property type="project" value="InterPro"/>
</dbReference>
<keyword evidence="2" id="KW-1003">Cell membrane</keyword>
<sequence length="158" mass="16760">MKRILISSLVAVLASTALLGLVYPLVITGLVQVLPTRAVVLASKAHVGDPRYFQPRPSQTGYSADATAFANRGPNSSTAAYFYRDQVAAYRRMNGAEPPMDAVTNSASGVDPDISHANAVIQARRIARVRDVPAARVLALVGDGGNVNTTELNEALDR</sequence>
<evidence type="ECO:0000256" key="8">
    <source>
        <dbReference type="ARBA" id="ARBA00022989"/>
    </source>
</evidence>
<accession>A0A660L1A7</accession>
<comment type="caution">
    <text evidence="11">The sequence shown here is derived from an EMBL/GenBank/DDBJ whole genome shotgun (WGS) entry which is preliminary data.</text>
</comment>
<dbReference type="Pfam" id="PF02669">
    <property type="entry name" value="KdpC"/>
    <property type="match status" value="1"/>
</dbReference>
<evidence type="ECO:0000256" key="4">
    <source>
        <dbReference type="ARBA" id="ARBA00022692"/>
    </source>
</evidence>
<dbReference type="AlphaFoldDB" id="A0A660L1A7"/>
<dbReference type="GO" id="GO:0005524">
    <property type="term" value="F:ATP binding"/>
    <property type="evidence" value="ECO:0007669"/>
    <property type="project" value="UniProtKB-KW"/>
</dbReference>
<dbReference type="RefSeq" id="WP_121254600.1">
    <property type="nucleotide sequence ID" value="NZ_RBIL01000002.1"/>
</dbReference>
<evidence type="ECO:0000256" key="3">
    <source>
        <dbReference type="ARBA" id="ARBA00022538"/>
    </source>
</evidence>
<keyword evidence="5" id="KW-0547">Nucleotide-binding</keyword>
<evidence type="ECO:0000256" key="5">
    <source>
        <dbReference type="ARBA" id="ARBA00022741"/>
    </source>
</evidence>
<keyword evidence="8" id="KW-1133">Transmembrane helix</keyword>
<keyword evidence="12" id="KW-1185">Reference proteome</keyword>
<keyword evidence="1" id="KW-0813">Transport</keyword>
<reference evidence="11 12" key="1">
    <citation type="submission" date="2018-10" db="EMBL/GenBank/DDBJ databases">
        <title>Genomic Encyclopedia of Archaeal and Bacterial Type Strains, Phase II (KMG-II): from individual species to whole genera.</title>
        <authorList>
            <person name="Goeker M."/>
        </authorList>
    </citation>
    <scope>NUCLEOTIDE SEQUENCE [LARGE SCALE GENOMIC DNA]</scope>
    <source>
        <strain evidence="11 12">DSM 14954</strain>
    </source>
</reference>
<organism evidence="11 12">
    <name type="scientific">Solirubrobacter pauli</name>
    <dbReference type="NCBI Taxonomy" id="166793"/>
    <lineage>
        <taxon>Bacteria</taxon>
        <taxon>Bacillati</taxon>
        <taxon>Actinomycetota</taxon>
        <taxon>Thermoleophilia</taxon>
        <taxon>Solirubrobacterales</taxon>
        <taxon>Solirubrobacteraceae</taxon>
        <taxon>Solirubrobacter</taxon>
    </lineage>
</organism>
<dbReference type="GO" id="GO:0016020">
    <property type="term" value="C:membrane"/>
    <property type="evidence" value="ECO:0007669"/>
    <property type="project" value="InterPro"/>
</dbReference>
<dbReference type="PANTHER" id="PTHR30042:SF2">
    <property type="entry name" value="POTASSIUM-TRANSPORTING ATPASE KDPC SUBUNIT"/>
    <property type="match status" value="1"/>
</dbReference>
<evidence type="ECO:0000313" key="11">
    <source>
        <dbReference type="EMBL" id="RKQ86672.1"/>
    </source>
</evidence>
<gene>
    <name evidence="11" type="ORF">C8N24_4687</name>
</gene>
<protein>
    <submittedName>
        <fullName evidence="11">K+-transporting ATPase ATPase C chain</fullName>
    </submittedName>
</protein>
<proteinExistence type="predicted"/>
<keyword evidence="7" id="KW-0630">Potassium</keyword>
<keyword evidence="9" id="KW-0406">Ion transport</keyword>
<keyword evidence="10" id="KW-0472">Membrane</keyword>
<evidence type="ECO:0000256" key="7">
    <source>
        <dbReference type="ARBA" id="ARBA00022958"/>
    </source>
</evidence>
<evidence type="ECO:0000256" key="9">
    <source>
        <dbReference type="ARBA" id="ARBA00023065"/>
    </source>
</evidence>
<keyword evidence="3" id="KW-0633">Potassium transport</keyword>